<proteinExistence type="predicted"/>
<dbReference type="AlphaFoldDB" id="A0A0E9PAB1"/>
<organism evidence="1">
    <name type="scientific">Anguilla anguilla</name>
    <name type="common">European freshwater eel</name>
    <name type="synonym">Muraena anguilla</name>
    <dbReference type="NCBI Taxonomy" id="7936"/>
    <lineage>
        <taxon>Eukaryota</taxon>
        <taxon>Metazoa</taxon>
        <taxon>Chordata</taxon>
        <taxon>Craniata</taxon>
        <taxon>Vertebrata</taxon>
        <taxon>Euteleostomi</taxon>
        <taxon>Actinopterygii</taxon>
        <taxon>Neopterygii</taxon>
        <taxon>Teleostei</taxon>
        <taxon>Anguilliformes</taxon>
        <taxon>Anguillidae</taxon>
        <taxon>Anguilla</taxon>
    </lineage>
</organism>
<sequence>MNVSPHHTSGPLGLDCVLCVLITSHSHV</sequence>
<reference evidence="1" key="2">
    <citation type="journal article" date="2015" name="Fish Shellfish Immunol.">
        <title>Early steps in the European eel (Anguilla anguilla)-Vibrio vulnificus interaction in the gills: Role of the RtxA13 toxin.</title>
        <authorList>
            <person name="Callol A."/>
            <person name="Pajuelo D."/>
            <person name="Ebbesson L."/>
            <person name="Teles M."/>
            <person name="MacKenzie S."/>
            <person name="Amaro C."/>
        </authorList>
    </citation>
    <scope>NUCLEOTIDE SEQUENCE</scope>
</reference>
<name>A0A0E9PAB1_ANGAN</name>
<protein>
    <submittedName>
        <fullName evidence="1">Uncharacterized protein</fullName>
    </submittedName>
</protein>
<dbReference type="EMBL" id="GBXM01107360">
    <property type="protein sequence ID" value="JAH01217.1"/>
    <property type="molecule type" value="Transcribed_RNA"/>
</dbReference>
<evidence type="ECO:0000313" key="1">
    <source>
        <dbReference type="EMBL" id="JAH01217.1"/>
    </source>
</evidence>
<reference evidence="1" key="1">
    <citation type="submission" date="2014-11" db="EMBL/GenBank/DDBJ databases">
        <authorList>
            <person name="Amaro Gonzalez C."/>
        </authorList>
    </citation>
    <scope>NUCLEOTIDE SEQUENCE</scope>
</reference>
<accession>A0A0E9PAB1</accession>